<dbReference type="GO" id="GO:0051750">
    <property type="term" value="F:delta(3,5)-delta(2,4)-dienoyl-CoA isomerase activity"/>
    <property type="evidence" value="ECO:0007669"/>
    <property type="project" value="TreeGrafter"/>
</dbReference>
<keyword evidence="3" id="KW-1185">Reference proteome</keyword>
<dbReference type="PANTHER" id="PTHR43149">
    <property type="entry name" value="ENOYL-COA HYDRATASE"/>
    <property type="match status" value="1"/>
</dbReference>
<accession>A0AAQ3QSH2</accession>
<dbReference type="InterPro" id="IPR029045">
    <property type="entry name" value="ClpP/crotonase-like_dom_sf"/>
</dbReference>
<evidence type="ECO:0000313" key="3">
    <source>
        <dbReference type="Proteomes" id="UP001327560"/>
    </source>
</evidence>
<dbReference type="Gene3D" id="3.90.226.10">
    <property type="entry name" value="2-enoyl-CoA Hydratase, Chain A, domain 1"/>
    <property type="match status" value="1"/>
</dbReference>
<evidence type="ECO:0000256" key="1">
    <source>
        <dbReference type="ARBA" id="ARBA00005254"/>
    </source>
</evidence>
<dbReference type="InterPro" id="IPR045002">
    <property type="entry name" value="Ech1-like"/>
</dbReference>
<dbReference type="AlphaFoldDB" id="A0AAQ3QSH2"/>
<keyword evidence="2" id="KW-0413">Isomerase</keyword>
<comment type="similarity">
    <text evidence="1">Belongs to the enoyl-CoA hydratase/isomerase family.</text>
</comment>
<dbReference type="InterPro" id="IPR001753">
    <property type="entry name" value="Enoyl-CoA_hydra/iso"/>
</dbReference>
<dbReference type="GO" id="GO:0005777">
    <property type="term" value="C:peroxisome"/>
    <property type="evidence" value="ECO:0007669"/>
    <property type="project" value="TreeGrafter"/>
</dbReference>
<organism evidence="2 3">
    <name type="scientific">Canna indica</name>
    <name type="common">Indian-shot</name>
    <dbReference type="NCBI Taxonomy" id="4628"/>
    <lineage>
        <taxon>Eukaryota</taxon>
        <taxon>Viridiplantae</taxon>
        <taxon>Streptophyta</taxon>
        <taxon>Embryophyta</taxon>
        <taxon>Tracheophyta</taxon>
        <taxon>Spermatophyta</taxon>
        <taxon>Magnoliopsida</taxon>
        <taxon>Liliopsida</taxon>
        <taxon>Zingiberales</taxon>
        <taxon>Cannaceae</taxon>
        <taxon>Canna</taxon>
    </lineage>
</organism>
<name>A0AAQ3QSH2_9LILI</name>
<proteinExistence type="inferred from homology"/>
<reference evidence="2 3" key="1">
    <citation type="submission" date="2023-10" db="EMBL/GenBank/DDBJ databases">
        <title>Chromosome-scale genome assembly provides insights into flower coloration mechanisms of Canna indica.</title>
        <authorList>
            <person name="Li C."/>
        </authorList>
    </citation>
    <scope>NUCLEOTIDE SEQUENCE [LARGE SCALE GENOMIC DNA]</scope>
    <source>
        <tissue evidence="2">Flower</tissue>
    </source>
</reference>
<sequence length="140" mass="15436">MLIVYKVVILNYFLWAKLSYIPVHYIYLNRLAHHNSLTLTSFVDLPRALALLDRLPSACAIILAACGPHLCVGIDLSSLYSITASSSVDRAAAGELLRHRTLALQVVVSVVEQCRKLVVEAIHDAYIGDGVDLVAAYNMW</sequence>
<protein>
    <submittedName>
        <fullName evidence="2">Delta(3,5)-Delta(2,4)-dienoyl-CoA isomerase, peroxisomal</fullName>
    </submittedName>
</protein>
<gene>
    <name evidence="2" type="ORF">Cni_G28603</name>
</gene>
<dbReference type="Proteomes" id="UP001327560">
    <property type="component" value="Chromosome 9"/>
</dbReference>
<evidence type="ECO:0000313" key="2">
    <source>
        <dbReference type="EMBL" id="WOL19801.1"/>
    </source>
</evidence>
<dbReference type="SUPFAM" id="SSF52096">
    <property type="entry name" value="ClpP/crotonase"/>
    <property type="match status" value="1"/>
</dbReference>
<dbReference type="Pfam" id="PF00378">
    <property type="entry name" value="ECH_1"/>
    <property type="match status" value="1"/>
</dbReference>
<dbReference type="EMBL" id="CP136898">
    <property type="protein sequence ID" value="WOL19801.1"/>
    <property type="molecule type" value="Genomic_DNA"/>
</dbReference>
<dbReference type="PANTHER" id="PTHR43149:SF1">
    <property type="entry name" value="DELTA(3,5)-DELTA(2,4)-DIENOYL-COA ISOMERASE, MITOCHONDRIAL"/>
    <property type="match status" value="1"/>
</dbReference>